<comment type="catalytic activity">
    <reaction evidence="1">
        <text>Endohydrolysis of the N-glycosidic bond at one specific adenosine on the 28S rRNA.</text>
        <dbReference type="EC" id="3.2.2.22"/>
    </reaction>
</comment>
<accession>A0A9W7XBS1</accession>
<dbReference type="EC" id="3.2.2.22" evidence="1"/>
<comment type="similarity">
    <text evidence="1">Belongs to the ribosome-inactivating protein family.</text>
</comment>
<dbReference type="InterPro" id="IPR036041">
    <property type="entry name" value="Ribosome-inact_prot_sf"/>
</dbReference>
<dbReference type="Pfam" id="PF00161">
    <property type="entry name" value="RIP"/>
    <property type="match status" value="1"/>
</dbReference>
<dbReference type="GO" id="GO:0090729">
    <property type="term" value="F:toxin activity"/>
    <property type="evidence" value="ECO:0007669"/>
    <property type="project" value="UniProtKB-KW"/>
</dbReference>
<dbReference type="GO" id="GO:0006952">
    <property type="term" value="P:defense response"/>
    <property type="evidence" value="ECO:0007669"/>
    <property type="project" value="UniProtKB-KW"/>
</dbReference>
<evidence type="ECO:0000313" key="3">
    <source>
        <dbReference type="EMBL" id="KAJ1257100.1"/>
    </source>
</evidence>
<reference evidence="3 4" key="1">
    <citation type="submission" date="2022-10" db="EMBL/GenBank/DDBJ databases">
        <title>WGS assembly of Paspalum vaginatum 540-79.</title>
        <authorList>
            <person name="Sun G."/>
            <person name="Wase N."/>
            <person name="Shu S."/>
            <person name="Jenkins J."/>
            <person name="Zhou B."/>
            <person name="Torres-Rodriguez J."/>
            <person name="Chen C."/>
            <person name="Sandor L."/>
            <person name="Plott C."/>
            <person name="Yoshinga Y."/>
            <person name="Daum C."/>
            <person name="Qi P."/>
            <person name="Barry K."/>
            <person name="Lipzen A."/>
            <person name="Berry L."/>
            <person name="Pedersen C."/>
            <person name="Gottilla T."/>
            <person name="Foltz A."/>
            <person name="Yu H."/>
            <person name="O'Malley R."/>
            <person name="Zhang C."/>
            <person name="Devos K."/>
            <person name="Sigmon B."/>
            <person name="Yu B."/>
            <person name="Obata T."/>
            <person name="Schmutz J."/>
            <person name="Schnable J."/>
        </authorList>
    </citation>
    <scope>NUCLEOTIDE SEQUENCE [LARGE SCALE GENOMIC DNA]</scope>
    <source>
        <strain evidence="4">cv. 540-79</strain>
    </source>
</reference>
<dbReference type="Gene3D" id="3.40.420.10">
    <property type="entry name" value="Ricin (A subunit), domain 1"/>
    <property type="match status" value="1"/>
</dbReference>
<keyword evidence="4" id="KW-1185">Reference proteome</keyword>
<dbReference type="SUPFAM" id="SSF56371">
    <property type="entry name" value="Ribosome inactivating proteins (RIP)"/>
    <property type="match status" value="1"/>
</dbReference>
<organism evidence="3 4">
    <name type="scientific">Paspalum vaginatum</name>
    <name type="common">seashore paspalum</name>
    <dbReference type="NCBI Taxonomy" id="158149"/>
    <lineage>
        <taxon>Eukaryota</taxon>
        <taxon>Viridiplantae</taxon>
        <taxon>Streptophyta</taxon>
        <taxon>Embryophyta</taxon>
        <taxon>Tracheophyta</taxon>
        <taxon>Spermatophyta</taxon>
        <taxon>Magnoliopsida</taxon>
        <taxon>Liliopsida</taxon>
        <taxon>Poales</taxon>
        <taxon>Poaceae</taxon>
        <taxon>PACMAD clade</taxon>
        <taxon>Panicoideae</taxon>
        <taxon>Andropogonodae</taxon>
        <taxon>Paspaleae</taxon>
        <taxon>Paspalinae</taxon>
        <taxon>Paspalum</taxon>
    </lineage>
</organism>
<dbReference type="Proteomes" id="UP001164776">
    <property type="component" value="Unassembled WGS sequence"/>
</dbReference>
<evidence type="ECO:0000256" key="2">
    <source>
        <dbReference type="SAM" id="SignalP"/>
    </source>
</evidence>
<keyword evidence="1" id="KW-0652">Protein synthesis inhibitor</keyword>
<feature type="signal peptide" evidence="2">
    <location>
        <begin position="1"/>
        <end position="28"/>
    </location>
</feature>
<sequence length="126" mass="13401">MEGKGSRGRSSLVVLLFLALVVLAAGAAQRPPATKKKGRYMLVEVQAGAEKPRMAMREDGSYLAGFAKGRQQWFATPGTETLLQSGYYVGGTGNSRRRSSRDNAVGKGLGTLLAIAMVVNNNRSTP</sequence>
<dbReference type="GO" id="GO:0030598">
    <property type="term" value="F:rRNA N-glycosylase activity"/>
    <property type="evidence" value="ECO:0007669"/>
    <property type="project" value="UniProtKB-EC"/>
</dbReference>
<keyword evidence="1" id="KW-0378">Hydrolase</keyword>
<dbReference type="InterPro" id="IPR001574">
    <property type="entry name" value="Ribosome_inactivat_prot"/>
</dbReference>
<keyword evidence="1" id="KW-0800">Toxin</keyword>
<dbReference type="EMBL" id="MU629443">
    <property type="protein sequence ID" value="KAJ1257100.1"/>
    <property type="molecule type" value="Genomic_DNA"/>
</dbReference>
<dbReference type="AlphaFoldDB" id="A0A9W7XBS1"/>
<name>A0A9W7XBS1_9POAL</name>
<evidence type="ECO:0000313" key="4">
    <source>
        <dbReference type="Proteomes" id="UP001164776"/>
    </source>
</evidence>
<comment type="caution">
    <text evidence="3">The sequence shown here is derived from an EMBL/GenBank/DDBJ whole genome shotgun (WGS) entry which is preliminary data.</text>
</comment>
<evidence type="ECO:0000256" key="1">
    <source>
        <dbReference type="RuleBase" id="RU004915"/>
    </source>
</evidence>
<keyword evidence="2" id="KW-0732">Signal</keyword>
<dbReference type="InterPro" id="IPR016138">
    <property type="entry name" value="Ribosome_inactivat_prot_sub1"/>
</dbReference>
<feature type="chain" id="PRO_5040876603" description="rRNA N-glycosylase" evidence="2">
    <location>
        <begin position="29"/>
        <end position="126"/>
    </location>
</feature>
<gene>
    <name evidence="3" type="ORF">BS78_K223800</name>
</gene>
<proteinExistence type="inferred from homology"/>
<keyword evidence="1" id="KW-0611">Plant defense</keyword>
<protein>
    <recommendedName>
        <fullName evidence="1">rRNA N-glycosylase</fullName>
        <ecNumber evidence="1">3.2.2.22</ecNumber>
    </recommendedName>
</protein>
<dbReference type="GO" id="GO:0017148">
    <property type="term" value="P:negative regulation of translation"/>
    <property type="evidence" value="ECO:0007669"/>
    <property type="project" value="UniProtKB-KW"/>
</dbReference>